<dbReference type="Pfam" id="PF17926">
    <property type="entry name" value="TetR_C_21"/>
    <property type="match status" value="1"/>
</dbReference>
<evidence type="ECO:0000313" key="5">
    <source>
        <dbReference type="EMBL" id="XDP92119.1"/>
    </source>
</evidence>
<dbReference type="PANTHER" id="PTHR30328">
    <property type="entry name" value="TRANSCRIPTIONAL REPRESSOR"/>
    <property type="match status" value="1"/>
</dbReference>
<accession>A0AB39LE18</accession>
<dbReference type="InterPro" id="IPR041467">
    <property type="entry name" value="Sco4008_C"/>
</dbReference>
<dbReference type="GO" id="GO:0006355">
    <property type="term" value="P:regulation of DNA-templated transcription"/>
    <property type="evidence" value="ECO:0007669"/>
    <property type="project" value="UniProtKB-ARBA"/>
</dbReference>
<dbReference type="PANTHER" id="PTHR30328:SF54">
    <property type="entry name" value="HTH-TYPE TRANSCRIPTIONAL REPRESSOR SCO4008"/>
    <property type="match status" value="1"/>
</dbReference>
<dbReference type="EMBL" id="CP163429">
    <property type="protein sequence ID" value="XDP92119.1"/>
    <property type="molecule type" value="Genomic_DNA"/>
</dbReference>
<dbReference type="SUPFAM" id="SSF48498">
    <property type="entry name" value="Tetracyclin repressor-like, C-terminal domain"/>
    <property type="match status" value="1"/>
</dbReference>
<dbReference type="AlphaFoldDB" id="A0AB39LE18"/>
<evidence type="ECO:0000256" key="2">
    <source>
        <dbReference type="PROSITE-ProRule" id="PRU00335"/>
    </source>
</evidence>
<dbReference type="RefSeq" id="WP_369154004.1">
    <property type="nucleotide sequence ID" value="NZ_CP163429.1"/>
</dbReference>
<evidence type="ECO:0000256" key="1">
    <source>
        <dbReference type="ARBA" id="ARBA00023125"/>
    </source>
</evidence>
<feature type="DNA-binding region" description="H-T-H motif" evidence="2">
    <location>
        <begin position="46"/>
        <end position="65"/>
    </location>
</feature>
<evidence type="ECO:0000259" key="4">
    <source>
        <dbReference type="PROSITE" id="PS50977"/>
    </source>
</evidence>
<dbReference type="InterPro" id="IPR001647">
    <property type="entry name" value="HTH_TetR"/>
</dbReference>
<dbReference type="SUPFAM" id="SSF46689">
    <property type="entry name" value="Homeodomain-like"/>
    <property type="match status" value="1"/>
</dbReference>
<gene>
    <name evidence="5" type="ORF">AB5J57_00705</name>
</gene>
<dbReference type="GO" id="GO:0003677">
    <property type="term" value="F:DNA binding"/>
    <property type="evidence" value="ECO:0007669"/>
    <property type="project" value="UniProtKB-UniRule"/>
</dbReference>
<feature type="region of interest" description="Disordered" evidence="3">
    <location>
        <begin position="1"/>
        <end position="23"/>
    </location>
</feature>
<evidence type="ECO:0000256" key="3">
    <source>
        <dbReference type="SAM" id="MobiDB-lite"/>
    </source>
</evidence>
<dbReference type="InterPro" id="IPR009057">
    <property type="entry name" value="Homeodomain-like_sf"/>
</dbReference>
<dbReference type="InterPro" id="IPR036271">
    <property type="entry name" value="Tet_transcr_reg_TetR-rel_C_sf"/>
</dbReference>
<keyword evidence="1 2" id="KW-0238">DNA-binding</keyword>
<dbReference type="Gene3D" id="1.10.357.10">
    <property type="entry name" value="Tetracycline Repressor, domain 2"/>
    <property type="match status" value="1"/>
</dbReference>
<dbReference type="Pfam" id="PF00440">
    <property type="entry name" value="TetR_N"/>
    <property type="match status" value="1"/>
</dbReference>
<dbReference type="InterPro" id="IPR050109">
    <property type="entry name" value="HTH-type_TetR-like_transc_reg"/>
</dbReference>
<dbReference type="PROSITE" id="PS50977">
    <property type="entry name" value="HTH_TETR_2"/>
    <property type="match status" value="1"/>
</dbReference>
<reference evidence="5" key="1">
    <citation type="submission" date="2024-07" db="EMBL/GenBank/DDBJ databases">
        <authorList>
            <person name="Yu S.T."/>
        </authorList>
    </citation>
    <scope>NUCLEOTIDE SEQUENCE</scope>
    <source>
        <strain evidence="5">R02</strain>
    </source>
</reference>
<sequence length="214" mass="23439">MATRSNGPDSTRAAQTPRPRNSRATRELLLAAATTEFAQYGLAGARIDRIAERAGANKRLLYVYFGDKDALFAAVLEHQVGRLDEETPLVDGDLVTYAGTRFDYLLAHPETARLAAWRRFEADHHTASEIEGYRAKVDTVAAAQRAGRLDDTHAAIDLFAMVLRITESWLDAPPALAAVPGGEPRSAERLAQHRAALLEAVRRITAPSPRRTAE</sequence>
<organism evidence="5">
    <name type="scientific">Streptomyces sp. R02</name>
    <dbReference type="NCBI Taxonomy" id="3238623"/>
    <lineage>
        <taxon>Bacteria</taxon>
        <taxon>Bacillati</taxon>
        <taxon>Actinomycetota</taxon>
        <taxon>Actinomycetes</taxon>
        <taxon>Kitasatosporales</taxon>
        <taxon>Streptomycetaceae</taxon>
        <taxon>Streptomyces</taxon>
    </lineage>
</organism>
<protein>
    <submittedName>
        <fullName evidence="5">TetR family transcriptional regulator</fullName>
    </submittedName>
</protein>
<name>A0AB39LE18_9ACTN</name>
<feature type="domain" description="HTH tetR-type" evidence="4">
    <location>
        <begin position="23"/>
        <end position="83"/>
    </location>
</feature>
<proteinExistence type="predicted"/>
<dbReference type="PRINTS" id="PR00455">
    <property type="entry name" value="HTHTETR"/>
</dbReference>
<feature type="compositionally biased region" description="Polar residues" evidence="3">
    <location>
        <begin position="1"/>
        <end position="14"/>
    </location>
</feature>